<evidence type="ECO:0000256" key="1">
    <source>
        <dbReference type="ARBA" id="ARBA00022630"/>
    </source>
</evidence>
<dbReference type="PANTHER" id="PTHR30011:SF16">
    <property type="entry name" value="C2H2 FINGER DOMAIN TRANSCRIPTION FACTOR (EUROFUNG)-RELATED"/>
    <property type="match status" value="1"/>
</dbReference>
<accession>W5TF66</accession>
<dbReference type="Gene3D" id="3.20.20.30">
    <property type="entry name" value="Luciferase-like domain"/>
    <property type="match status" value="1"/>
</dbReference>
<sequence>MTIPILVDVAVGATTTETAVPELVSIPDAVRIAVAAQQSGAAALRILDTAGDRRALDPSVAASYLAGHAGGIGYLLDIATTYNAPYNTARRVLSFDRAGGGRAGVVLHAGGGDEVSDAVAPSASPTAAARWAEYAEILARLWESFPRTALLGDQDHARVADISAIAPIDHDGRGYRVAGPLDGPSSVQGRPVLAAVRPDVLGWDTAARAADVVIVEGGAVSDADRALTAATDRVGRRRADVVLVGRAEVTVADARDGRAAAVRLADWANAYRLDAVELAPTGGADGVLAAVELLAARLTAPPGPTLRAALGIPAVAAVLR</sequence>
<keyword evidence="2" id="KW-0288">FMN</keyword>
<dbReference type="AlphaFoldDB" id="W5TF66"/>
<reference evidence="5 6" key="1">
    <citation type="journal article" date="2014" name="Appl. Environ. Microbiol.">
        <title>Insights into the Microbial Degradation of Rubber and Gutta-Percha by Analysis of the Complete Genome of Nocardia nova SH22a.</title>
        <authorList>
            <person name="Luo Q."/>
            <person name="Hiessl S."/>
            <person name="Poehlein A."/>
            <person name="Daniel R."/>
            <person name="Steinbuchel A."/>
        </authorList>
    </citation>
    <scope>NUCLEOTIDE SEQUENCE [LARGE SCALE GENOMIC DNA]</scope>
    <source>
        <strain evidence="5">SH22a</strain>
    </source>
</reference>
<dbReference type="EMBL" id="CP006850">
    <property type="protein sequence ID" value="AHH17847.1"/>
    <property type="molecule type" value="Genomic_DNA"/>
</dbReference>
<gene>
    <name evidence="5" type="ORF">NONO_c30600</name>
</gene>
<evidence type="ECO:0000256" key="4">
    <source>
        <dbReference type="ARBA" id="ARBA00023033"/>
    </source>
</evidence>
<evidence type="ECO:0000313" key="6">
    <source>
        <dbReference type="Proteomes" id="UP000019150"/>
    </source>
</evidence>
<dbReference type="GO" id="GO:0004497">
    <property type="term" value="F:monooxygenase activity"/>
    <property type="evidence" value="ECO:0007669"/>
    <property type="project" value="UniProtKB-KW"/>
</dbReference>
<evidence type="ECO:0000256" key="3">
    <source>
        <dbReference type="ARBA" id="ARBA00023002"/>
    </source>
</evidence>
<dbReference type="KEGG" id="nno:NONO_c30600"/>
<name>W5TF66_9NOCA</name>
<keyword evidence="4 5" id="KW-0503">Monooxygenase</keyword>
<proteinExistence type="predicted"/>
<dbReference type="eggNOG" id="COG2141">
    <property type="taxonomic scope" value="Bacteria"/>
</dbReference>
<evidence type="ECO:0000256" key="2">
    <source>
        <dbReference type="ARBA" id="ARBA00022643"/>
    </source>
</evidence>
<keyword evidence="6" id="KW-1185">Reference proteome</keyword>
<keyword evidence="1" id="KW-0285">Flavoprotein</keyword>
<dbReference type="RefSeq" id="WP_025349301.1">
    <property type="nucleotide sequence ID" value="NZ_CP006850.1"/>
</dbReference>
<organism evidence="5 6">
    <name type="scientific">Nocardia nova SH22a</name>
    <dbReference type="NCBI Taxonomy" id="1415166"/>
    <lineage>
        <taxon>Bacteria</taxon>
        <taxon>Bacillati</taxon>
        <taxon>Actinomycetota</taxon>
        <taxon>Actinomycetes</taxon>
        <taxon>Mycobacteriales</taxon>
        <taxon>Nocardiaceae</taxon>
        <taxon>Nocardia</taxon>
    </lineage>
</organism>
<dbReference type="Proteomes" id="UP000019150">
    <property type="component" value="Chromosome"/>
</dbReference>
<dbReference type="HOGENOM" id="CLU_896927_0_0_11"/>
<dbReference type="GO" id="GO:0016705">
    <property type="term" value="F:oxidoreductase activity, acting on paired donors, with incorporation or reduction of molecular oxygen"/>
    <property type="evidence" value="ECO:0007669"/>
    <property type="project" value="InterPro"/>
</dbReference>
<keyword evidence="3" id="KW-0560">Oxidoreductase</keyword>
<dbReference type="PATRIC" id="fig|1415166.3.peg.3136"/>
<dbReference type="InterPro" id="IPR051260">
    <property type="entry name" value="Diverse_substr_monoxygenases"/>
</dbReference>
<dbReference type="SUPFAM" id="SSF51679">
    <property type="entry name" value="Bacterial luciferase-like"/>
    <property type="match status" value="1"/>
</dbReference>
<dbReference type="InterPro" id="IPR036661">
    <property type="entry name" value="Luciferase-like_sf"/>
</dbReference>
<evidence type="ECO:0000313" key="5">
    <source>
        <dbReference type="EMBL" id="AHH17847.1"/>
    </source>
</evidence>
<dbReference type="OrthoDB" id="9130786at2"/>
<dbReference type="PANTHER" id="PTHR30011">
    <property type="entry name" value="ALKANESULFONATE MONOOXYGENASE-RELATED"/>
    <property type="match status" value="1"/>
</dbReference>
<protein>
    <submittedName>
        <fullName evidence="5">Putative monooxygenase</fullName>
    </submittedName>
</protein>
<dbReference type="STRING" id="1415166.NONO_c30600"/>